<evidence type="ECO:0000256" key="4">
    <source>
        <dbReference type="ARBA" id="ARBA00022827"/>
    </source>
</evidence>
<dbReference type="GO" id="GO:0050660">
    <property type="term" value="F:flavin adenine dinucleotide binding"/>
    <property type="evidence" value="ECO:0007669"/>
    <property type="project" value="InterPro"/>
</dbReference>
<evidence type="ECO:0000259" key="8">
    <source>
        <dbReference type="Pfam" id="PF05199"/>
    </source>
</evidence>
<dbReference type="PANTHER" id="PTHR42784:SF1">
    <property type="entry name" value="PYRANOSE 2-OXIDASE"/>
    <property type="match status" value="1"/>
</dbReference>
<evidence type="ECO:0000256" key="6">
    <source>
        <dbReference type="SAM" id="MobiDB-lite"/>
    </source>
</evidence>
<comment type="similarity">
    <text evidence="2">Belongs to the GMC oxidoreductase family.</text>
</comment>
<evidence type="ECO:0000259" key="7">
    <source>
        <dbReference type="Pfam" id="PF00732"/>
    </source>
</evidence>
<dbReference type="GO" id="GO:0016614">
    <property type="term" value="F:oxidoreductase activity, acting on CH-OH group of donors"/>
    <property type="evidence" value="ECO:0007669"/>
    <property type="project" value="InterPro"/>
</dbReference>
<name>A0A512BP74_9HYPH</name>
<feature type="region of interest" description="Disordered" evidence="6">
    <location>
        <begin position="79"/>
        <end position="102"/>
    </location>
</feature>
<feature type="region of interest" description="Disordered" evidence="6">
    <location>
        <begin position="164"/>
        <end position="185"/>
    </location>
</feature>
<sequence length="551" mass="60477">MSHELSADIVVIGSGICGSLVAERLARTGASVLILEAGPRVTRNQLVLYYRNAPRKGDWMAPYPPSRWAPHPTYEADWGSATDQDKPNVARQGSNEKGNGYLVQAGPTPYPAEYIRVVGGTTWHWAAHMWRLLPNDFRIKTLYGVGKDWPVTYDELDPYYQEGEERTGVSGAPNTGSPRTKPFPMEPVAEPWAMRRFRERLEPGGYPVVANTTARNSRAYDGRPPCCGANNCQPICPVDAQYHGGLAAASAEAAGARLLANAVVYRIEHDPAGRIAAVHYFDPDRTSHRVTGKSFVLAANGIESPKLLLMSVSDKYPTGIANGSGMVGRNLMDHPSSSLTFDAEDELWLGRGPQSPASINTFRDGPFRSEYAAFRLDFTNISQVRSAAEDLITAGVYGPEFEKQLRYRAAHQCNVKNVPEVLPHPDNRVVLSDQKDELGLPKPQVHFALGDYLHRCMEVAKREYTRIAELMGGTNLRFTPEREYANNQHIMGTVSMGDDPKDSVVDGFGRAHDHENLFIAGTGIMPTGATVNPTLTALALAFRTADQIAKT</sequence>
<comment type="caution">
    <text evidence="9">The sequence shown here is derived from an EMBL/GenBank/DDBJ whole genome shotgun (WGS) entry which is preliminary data.</text>
</comment>
<keyword evidence="4" id="KW-0274">FAD</keyword>
<evidence type="ECO:0000313" key="10">
    <source>
        <dbReference type="Proteomes" id="UP000321085"/>
    </source>
</evidence>
<keyword evidence="3" id="KW-0285">Flavoprotein</keyword>
<dbReference type="InterPro" id="IPR007867">
    <property type="entry name" value="GMC_OxRtase_C"/>
</dbReference>
<dbReference type="InterPro" id="IPR000172">
    <property type="entry name" value="GMC_OxRdtase_N"/>
</dbReference>
<dbReference type="Pfam" id="PF00732">
    <property type="entry name" value="GMC_oxred_N"/>
    <property type="match status" value="1"/>
</dbReference>
<evidence type="ECO:0000256" key="1">
    <source>
        <dbReference type="ARBA" id="ARBA00001974"/>
    </source>
</evidence>
<protein>
    <submittedName>
        <fullName evidence="9">Choline dehydrogenase</fullName>
    </submittedName>
</protein>
<dbReference type="EMBL" id="BJYU01000015">
    <property type="protein sequence ID" value="GEO13725.1"/>
    <property type="molecule type" value="Genomic_DNA"/>
</dbReference>
<dbReference type="InterPro" id="IPR051473">
    <property type="entry name" value="P2Ox-like"/>
</dbReference>
<dbReference type="PANTHER" id="PTHR42784">
    <property type="entry name" value="PYRANOSE 2-OXIDASE"/>
    <property type="match status" value="1"/>
</dbReference>
<feature type="domain" description="Glucose-methanol-choline oxidoreductase C-terminal" evidence="8">
    <location>
        <begin position="423"/>
        <end position="541"/>
    </location>
</feature>
<comment type="cofactor">
    <cofactor evidence="1">
        <name>FAD</name>
        <dbReference type="ChEBI" id="CHEBI:57692"/>
    </cofactor>
</comment>
<organism evidence="9 10">
    <name type="scientific">Microvirga aerophila</name>
    <dbReference type="NCBI Taxonomy" id="670291"/>
    <lineage>
        <taxon>Bacteria</taxon>
        <taxon>Pseudomonadati</taxon>
        <taxon>Pseudomonadota</taxon>
        <taxon>Alphaproteobacteria</taxon>
        <taxon>Hyphomicrobiales</taxon>
        <taxon>Methylobacteriaceae</taxon>
        <taxon>Microvirga</taxon>
    </lineage>
</organism>
<proteinExistence type="inferred from homology"/>
<dbReference type="RefSeq" id="WP_114186187.1">
    <property type="nucleotide sequence ID" value="NZ_BJYU01000015.1"/>
</dbReference>
<dbReference type="Gene3D" id="3.50.50.60">
    <property type="entry name" value="FAD/NAD(P)-binding domain"/>
    <property type="match status" value="2"/>
</dbReference>
<evidence type="ECO:0000313" key="9">
    <source>
        <dbReference type="EMBL" id="GEO13725.1"/>
    </source>
</evidence>
<keyword evidence="10" id="KW-1185">Reference proteome</keyword>
<dbReference type="Proteomes" id="UP000321085">
    <property type="component" value="Unassembled WGS sequence"/>
</dbReference>
<dbReference type="Pfam" id="PF05199">
    <property type="entry name" value="GMC_oxred_C"/>
    <property type="match status" value="1"/>
</dbReference>
<evidence type="ECO:0000256" key="3">
    <source>
        <dbReference type="ARBA" id="ARBA00022630"/>
    </source>
</evidence>
<evidence type="ECO:0000256" key="2">
    <source>
        <dbReference type="ARBA" id="ARBA00010790"/>
    </source>
</evidence>
<dbReference type="InterPro" id="IPR036188">
    <property type="entry name" value="FAD/NAD-bd_sf"/>
</dbReference>
<dbReference type="SUPFAM" id="SSF51905">
    <property type="entry name" value="FAD/NAD(P)-binding domain"/>
    <property type="match status" value="1"/>
</dbReference>
<dbReference type="SUPFAM" id="SSF54373">
    <property type="entry name" value="FAD-linked reductases, C-terminal domain"/>
    <property type="match status" value="1"/>
</dbReference>
<dbReference type="Pfam" id="PF13450">
    <property type="entry name" value="NAD_binding_8"/>
    <property type="match status" value="1"/>
</dbReference>
<gene>
    <name evidence="9" type="ORF">MAE02_14210</name>
</gene>
<keyword evidence="5" id="KW-0560">Oxidoreductase</keyword>
<dbReference type="OrthoDB" id="9798604at2"/>
<evidence type="ECO:0000256" key="5">
    <source>
        <dbReference type="ARBA" id="ARBA00023002"/>
    </source>
</evidence>
<feature type="domain" description="Glucose-methanol-choline oxidoreductase N-terminal" evidence="7">
    <location>
        <begin position="251"/>
        <end position="335"/>
    </location>
</feature>
<dbReference type="AlphaFoldDB" id="A0A512BP74"/>
<reference evidence="9 10" key="1">
    <citation type="submission" date="2019-07" db="EMBL/GenBank/DDBJ databases">
        <title>Whole genome shotgun sequence of Microvirga aerophila NBRC 106136.</title>
        <authorList>
            <person name="Hosoyama A."/>
            <person name="Uohara A."/>
            <person name="Ohji S."/>
            <person name="Ichikawa N."/>
        </authorList>
    </citation>
    <scope>NUCLEOTIDE SEQUENCE [LARGE SCALE GENOMIC DNA]</scope>
    <source>
        <strain evidence="9 10">NBRC 106136</strain>
    </source>
</reference>
<accession>A0A512BP74</accession>